<comment type="caution">
    <text evidence="1">The sequence shown here is derived from an EMBL/GenBank/DDBJ whole genome shotgun (WGS) entry which is preliminary data.</text>
</comment>
<accession>A0A1Q9EAJ4</accession>
<gene>
    <name evidence="1" type="ORF">AK812_SmicGene12482</name>
</gene>
<dbReference type="Proteomes" id="UP000186817">
    <property type="component" value="Unassembled WGS sequence"/>
</dbReference>
<proteinExistence type="predicted"/>
<reference evidence="1 2" key="1">
    <citation type="submission" date="2016-02" db="EMBL/GenBank/DDBJ databases">
        <title>Genome analysis of coral dinoflagellate symbionts highlights evolutionary adaptations to a symbiotic lifestyle.</title>
        <authorList>
            <person name="Aranda M."/>
            <person name="Li Y."/>
            <person name="Liew Y.J."/>
            <person name="Baumgarten S."/>
            <person name="Simakov O."/>
            <person name="Wilson M."/>
            <person name="Piel J."/>
            <person name="Ashoor H."/>
            <person name="Bougouffa S."/>
            <person name="Bajic V.B."/>
            <person name="Ryu T."/>
            <person name="Ravasi T."/>
            <person name="Bayer T."/>
            <person name="Micklem G."/>
            <person name="Kim H."/>
            <person name="Bhak J."/>
            <person name="Lajeunesse T.C."/>
            <person name="Voolstra C.R."/>
        </authorList>
    </citation>
    <scope>NUCLEOTIDE SEQUENCE [LARGE SCALE GENOMIC DNA]</scope>
    <source>
        <strain evidence="1 2">CCMP2467</strain>
    </source>
</reference>
<dbReference type="OrthoDB" id="421479at2759"/>
<evidence type="ECO:0000313" key="1">
    <source>
        <dbReference type="EMBL" id="OLQ04433.1"/>
    </source>
</evidence>
<name>A0A1Q9EAJ4_SYMMI</name>
<dbReference type="AlphaFoldDB" id="A0A1Q9EAJ4"/>
<sequence length="225" mass="24540">MFEAALENLVVFFAWIPIPALLGPSETLRNYNGDYRYIAFSPVLSRDRMQSDVVETRPARSQLEPVDFSSLGCAFEILFAASMPLSAMARVACATLLAVCCAVRQEEHQSGSGGAAATEPNPVLVPKLTLKEHAGEFDADDDARLSSAIPKCWAKVNPPATGGYGPKLVDCILGKYRYTQEFGHVSGEFRMVISSGSIKGHALESRGWAVYNYQGHDILFWDDSA</sequence>
<dbReference type="EMBL" id="LSRX01000211">
    <property type="protein sequence ID" value="OLQ04433.1"/>
    <property type="molecule type" value="Genomic_DNA"/>
</dbReference>
<organism evidence="1 2">
    <name type="scientific">Symbiodinium microadriaticum</name>
    <name type="common">Dinoflagellate</name>
    <name type="synonym">Zooxanthella microadriatica</name>
    <dbReference type="NCBI Taxonomy" id="2951"/>
    <lineage>
        <taxon>Eukaryota</taxon>
        <taxon>Sar</taxon>
        <taxon>Alveolata</taxon>
        <taxon>Dinophyceae</taxon>
        <taxon>Suessiales</taxon>
        <taxon>Symbiodiniaceae</taxon>
        <taxon>Symbiodinium</taxon>
    </lineage>
</organism>
<protein>
    <submittedName>
        <fullName evidence="1">Uncharacterized protein</fullName>
    </submittedName>
</protein>
<keyword evidence="2" id="KW-1185">Reference proteome</keyword>
<evidence type="ECO:0000313" key="2">
    <source>
        <dbReference type="Proteomes" id="UP000186817"/>
    </source>
</evidence>